<dbReference type="Proteomes" id="UP000198373">
    <property type="component" value="Unassembled WGS sequence"/>
</dbReference>
<evidence type="ECO:0000313" key="2">
    <source>
        <dbReference type="Proteomes" id="UP000198373"/>
    </source>
</evidence>
<protein>
    <recommendedName>
        <fullName evidence="3">Tyr recombinase domain-containing protein</fullName>
    </recommendedName>
</protein>
<dbReference type="EMBL" id="FZOO01000002">
    <property type="protein sequence ID" value="SNS12138.1"/>
    <property type="molecule type" value="Genomic_DNA"/>
</dbReference>
<gene>
    <name evidence="1" type="ORF">SAMN06893096_102108</name>
</gene>
<name>A0A239BXJ7_9ACTN</name>
<keyword evidence="2" id="KW-1185">Reference proteome</keyword>
<reference evidence="2" key="1">
    <citation type="submission" date="2017-06" db="EMBL/GenBank/DDBJ databases">
        <authorList>
            <person name="Varghese N."/>
            <person name="Submissions S."/>
        </authorList>
    </citation>
    <scope>NUCLEOTIDE SEQUENCE [LARGE SCALE GENOMIC DNA]</scope>
    <source>
        <strain evidence="2">DSM 46839</strain>
    </source>
</reference>
<dbReference type="RefSeq" id="WP_089304334.1">
    <property type="nucleotide sequence ID" value="NZ_FZOO01000002.1"/>
</dbReference>
<dbReference type="OrthoDB" id="5182076at2"/>
<dbReference type="AlphaFoldDB" id="A0A239BXJ7"/>
<accession>A0A239BXJ7</accession>
<evidence type="ECO:0008006" key="3">
    <source>
        <dbReference type="Google" id="ProtNLM"/>
    </source>
</evidence>
<organism evidence="1 2">
    <name type="scientific">Geodermatophilus pulveris</name>
    <dbReference type="NCBI Taxonomy" id="1564159"/>
    <lineage>
        <taxon>Bacteria</taxon>
        <taxon>Bacillati</taxon>
        <taxon>Actinomycetota</taxon>
        <taxon>Actinomycetes</taxon>
        <taxon>Geodermatophilales</taxon>
        <taxon>Geodermatophilaceae</taxon>
        <taxon>Geodermatophilus</taxon>
    </lineage>
</organism>
<evidence type="ECO:0000313" key="1">
    <source>
        <dbReference type="EMBL" id="SNS12138.1"/>
    </source>
</evidence>
<proteinExistence type="predicted"/>
<sequence>MVARWTPPLPAMPAPPPERAWQRLPVPPGYEVQWRRLVDAALEVGMGPDALAEEGMDPVAAARGWKPATVALYSKVARYGGIALPTVRTPEPDPLTLELRPLSQVRSEDPEHLRTVAWCALALGWPATVGQFRTLRRDQVSPTARRVVVRTDDGEWSVPGALTAWHAWEDCRARFPALADSPWVLPALRRGPGPASAVGARLSSQALQVTFAKHAVRTAHHLRLTAPPSRREEVDALAVQYLTLSYDSYRRLALAAGAEPVAPRGAVRARRSIARAAREAIGRRA</sequence>